<dbReference type="InterPro" id="IPR051333">
    <property type="entry name" value="CLIP_Serine_Protease"/>
</dbReference>
<name>A0A7R8YX87_HERIL</name>
<dbReference type="InParanoid" id="A0A7R8YX87"/>
<dbReference type="GO" id="GO:0006508">
    <property type="term" value="P:proteolysis"/>
    <property type="evidence" value="ECO:0007669"/>
    <property type="project" value="InterPro"/>
</dbReference>
<evidence type="ECO:0000256" key="1">
    <source>
        <dbReference type="SAM" id="SignalP"/>
    </source>
</evidence>
<dbReference type="EMBL" id="LR899012">
    <property type="protein sequence ID" value="CAD7088743.1"/>
    <property type="molecule type" value="Genomic_DNA"/>
</dbReference>
<dbReference type="PROSITE" id="PS50240">
    <property type="entry name" value="TRYPSIN_DOM"/>
    <property type="match status" value="1"/>
</dbReference>
<dbReference type="InterPro" id="IPR001254">
    <property type="entry name" value="Trypsin_dom"/>
</dbReference>
<dbReference type="AlphaFoldDB" id="A0A7R8YX87"/>
<dbReference type="SUPFAM" id="SSF50494">
    <property type="entry name" value="Trypsin-like serine proteases"/>
    <property type="match status" value="1"/>
</dbReference>
<sequence length="269" mass="29673">MKASSSLLIICGIAGILPQISLTQRQGRILDGTPVDTLKRFPHYVTITKGEYDDKKYCGASIISDQWIVTALDCVRQGNFTLQFLTKNLQGSAKSFAITLDEFSVVPYPTDYDNIALIKLPVTLQFSEFLAPIQYRGIGGDYSGKNNGFVVMPGFSPGQTNVLTYGMFKLTSSNQCQAIYGNLFDEYLDICTVGWGNSNQMPCEGNEGSGLVFGWPREPRLIGIFSSPTKCVSGNPAIYVKLSEYESWINQTIQNYSEKSTDGNIPTKK</sequence>
<keyword evidence="4" id="KW-1185">Reference proteome</keyword>
<evidence type="ECO:0000313" key="4">
    <source>
        <dbReference type="Proteomes" id="UP000594454"/>
    </source>
</evidence>
<dbReference type="PANTHER" id="PTHR24260:SF148">
    <property type="entry name" value="IP09309P-RELATED"/>
    <property type="match status" value="1"/>
</dbReference>
<gene>
    <name evidence="3" type="ORF">HERILL_LOCUS11339</name>
</gene>
<dbReference type="InterPro" id="IPR043504">
    <property type="entry name" value="Peptidase_S1_PA_chymotrypsin"/>
</dbReference>
<dbReference type="OrthoDB" id="5597713at2759"/>
<keyword evidence="1" id="KW-0732">Signal</keyword>
<feature type="chain" id="PRO_5030817057" description="Peptidase S1 domain-containing protein" evidence="1">
    <location>
        <begin position="24"/>
        <end position="269"/>
    </location>
</feature>
<dbReference type="Proteomes" id="UP000594454">
    <property type="component" value="Chromosome 4"/>
</dbReference>
<protein>
    <recommendedName>
        <fullName evidence="2">Peptidase S1 domain-containing protein</fullName>
    </recommendedName>
</protein>
<accession>A0A7R8YX87</accession>
<dbReference type="Gene3D" id="2.40.10.10">
    <property type="entry name" value="Trypsin-like serine proteases"/>
    <property type="match status" value="1"/>
</dbReference>
<dbReference type="InterPro" id="IPR009003">
    <property type="entry name" value="Peptidase_S1_PA"/>
</dbReference>
<evidence type="ECO:0000259" key="2">
    <source>
        <dbReference type="PROSITE" id="PS50240"/>
    </source>
</evidence>
<proteinExistence type="predicted"/>
<dbReference type="PANTHER" id="PTHR24260">
    <property type="match status" value="1"/>
</dbReference>
<dbReference type="Pfam" id="PF00089">
    <property type="entry name" value="Trypsin"/>
    <property type="match status" value="1"/>
</dbReference>
<organism evidence="3 4">
    <name type="scientific">Hermetia illucens</name>
    <name type="common">Black soldier fly</name>
    <dbReference type="NCBI Taxonomy" id="343691"/>
    <lineage>
        <taxon>Eukaryota</taxon>
        <taxon>Metazoa</taxon>
        <taxon>Ecdysozoa</taxon>
        <taxon>Arthropoda</taxon>
        <taxon>Hexapoda</taxon>
        <taxon>Insecta</taxon>
        <taxon>Pterygota</taxon>
        <taxon>Neoptera</taxon>
        <taxon>Endopterygota</taxon>
        <taxon>Diptera</taxon>
        <taxon>Brachycera</taxon>
        <taxon>Stratiomyomorpha</taxon>
        <taxon>Stratiomyidae</taxon>
        <taxon>Hermetiinae</taxon>
        <taxon>Hermetia</taxon>
    </lineage>
</organism>
<reference evidence="3 4" key="1">
    <citation type="submission" date="2020-11" db="EMBL/GenBank/DDBJ databases">
        <authorList>
            <person name="Wallbank WR R."/>
            <person name="Pardo Diaz C."/>
            <person name="Kozak K."/>
            <person name="Martin S."/>
            <person name="Jiggins C."/>
            <person name="Moest M."/>
            <person name="Warren A I."/>
            <person name="Generalovic N T."/>
            <person name="Byers J.R.P. K."/>
            <person name="Montejo-Kovacevich G."/>
            <person name="Yen C E."/>
        </authorList>
    </citation>
    <scope>NUCLEOTIDE SEQUENCE [LARGE SCALE GENOMIC DNA]</scope>
</reference>
<evidence type="ECO:0000313" key="3">
    <source>
        <dbReference type="EMBL" id="CAD7088743.1"/>
    </source>
</evidence>
<feature type="domain" description="Peptidase S1" evidence="2">
    <location>
        <begin position="29"/>
        <end position="254"/>
    </location>
</feature>
<feature type="signal peptide" evidence="1">
    <location>
        <begin position="1"/>
        <end position="23"/>
    </location>
</feature>
<dbReference type="GO" id="GO:0004252">
    <property type="term" value="F:serine-type endopeptidase activity"/>
    <property type="evidence" value="ECO:0007669"/>
    <property type="project" value="InterPro"/>
</dbReference>
<dbReference type="SMART" id="SM00020">
    <property type="entry name" value="Tryp_SPc"/>
    <property type="match status" value="1"/>
</dbReference>